<feature type="transmembrane region" description="Helical" evidence="7">
    <location>
        <begin position="456"/>
        <end position="482"/>
    </location>
</feature>
<feature type="domain" description="ABC3 transporter permease C-terminal" evidence="8">
    <location>
        <begin position="295"/>
        <end position="406"/>
    </location>
</feature>
<dbReference type="Pfam" id="PF02687">
    <property type="entry name" value="FtsX"/>
    <property type="match status" value="2"/>
</dbReference>
<dbReference type="EMBL" id="AFAR01000185">
    <property type="protein sequence ID" value="EGF26443.1"/>
    <property type="molecule type" value="Genomic_DNA"/>
</dbReference>
<comment type="caution">
    <text evidence="10">The sequence shown here is derived from an EMBL/GenBank/DDBJ whole genome shotgun (WGS) entry which is preliminary data.</text>
</comment>
<reference evidence="10 11" key="1">
    <citation type="journal article" date="2013" name="Mar. Genomics">
        <title>Expression of sulfatases in Rhodopirellula baltica and the diversity of sulfatases in the genus Rhodopirellula.</title>
        <authorList>
            <person name="Wegner C.E."/>
            <person name="Richter-Heitmann T."/>
            <person name="Klindworth A."/>
            <person name="Klockow C."/>
            <person name="Richter M."/>
            <person name="Achstetter T."/>
            <person name="Glockner F.O."/>
            <person name="Harder J."/>
        </authorList>
    </citation>
    <scope>NUCLEOTIDE SEQUENCE [LARGE SCALE GENOMIC DNA]</scope>
    <source>
        <strain evidence="10 11">WH47</strain>
    </source>
</reference>
<dbReference type="InterPro" id="IPR003838">
    <property type="entry name" value="ABC3_permease_C"/>
</dbReference>
<protein>
    <submittedName>
        <fullName evidence="10">ABC transporter integral membrane protein</fullName>
    </submittedName>
</protein>
<name>F2AV97_RHOBT</name>
<accession>F2AV97</accession>
<dbReference type="PANTHER" id="PTHR30572:SF4">
    <property type="entry name" value="ABC TRANSPORTER PERMEASE YTRF"/>
    <property type="match status" value="1"/>
</dbReference>
<proteinExistence type="inferred from homology"/>
<dbReference type="InterPro" id="IPR050250">
    <property type="entry name" value="Macrolide_Exporter_MacB"/>
</dbReference>
<evidence type="ECO:0000256" key="4">
    <source>
        <dbReference type="ARBA" id="ARBA00022989"/>
    </source>
</evidence>
<dbReference type="GO" id="GO:0022857">
    <property type="term" value="F:transmembrane transporter activity"/>
    <property type="evidence" value="ECO:0007669"/>
    <property type="project" value="TreeGrafter"/>
</dbReference>
<evidence type="ECO:0000256" key="2">
    <source>
        <dbReference type="ARBA" id="ARBA00022475"/>
    </source>
</evidence>
<feature type="transmembrane region" description="Helical" evidence="7">
    <location>
        <begin position="429"/>
        <end position="450"/>
    </location>
</feature>
<feature type="transmembrane region" description="Helical" evidence="7">
    <location>
        <begin position="891"/>
        <end position="917"/>
    </location>
</feature>
<gene>
    <name evidence="10" type="ORF">RBWH47_01752</name>
</gene>
<evidence type="ECO:0000313" key="11">
    <source>
        <dbReference type="Proteomes" id="UP000006222"/>
    </source>
</evidence>
<evidence type="ECO:0000313" key="10">
    <source>
        <dbReference type="EMBL" id="EGF26443.1"/>
    </source>
</evidence>
<keyword evidence="4 7" id="KW-1133">Transmembrane helix</keyword>
<keyword evidence="2" id="KW-1003">Cell membrane</keyword>
<evidence type="ECO:0000256" key="6">
    <source>
        <dbReference type="ARBA" id="ARBA00038076"/>
    </source>
</evidence>
<comment type="subcellular location">
    <subcellularLocation>
        <location evidence="1">Cell membrane</location>
        <topology evidence="1">Multi-pass membrane protein</topology>
    </subcellularLocation>
</comment>
<keyword evidence="5 7" id="KW-0472">Membrane</keyword>
<dbReference type="PATRIC" id="fig|991778.3.peg.3878"/>
<feature type="domain" description="MacB-like periplasmic core" evidence="9">
    <location>
        <begin position="18"/>
        <end position="251"/>
    </location>
</feature>
<feature type="transmembrane region" description="Helical" evidence="7">
    <location>
        <begin position="843"/>
        <end position="871"/>
    </location>
</feature>
<dbReference type="Pfam" id="PF12704">
    <property type="entry name" value="MacB_PCD"/>
    <property type="match status" value="1"/>
</dbReference>
<evidence type="ECO:0000256" key="3">
    <source>
        <dbReference type="ARBA" id="ARBA00022692"/>
    </source>
</evidence>
<dbReference type="AlphaFoldDB" id="F2AV97"/>
<sequence>MKVLRLALAFLRERKTRTALTTVAIAAAVCMVIWVASSYEALHKTYDEFSNLALGRYELTIAPISTDESDFVSPEVLQPLRDDPAVASVDPMWAKRIAIQNSNRIPASPSTSPGPGDGPAGLLPSLMFMATDATEAPFDLSEGNWIASEASSPQVVLRADVAERRQLHLGDWLTVERPRPGDDAQDTLALEIVGFLDAPPTPKLGVGSIPMLTPSFGEAFINVALAEEILGEPFQISLLGVSVQDQANITKFRFGWAPRLSTYETPLQFQEAYEIEEALDQASEAENVKLQSYAATGVAMLVAMLVTFCSLSMGVTERTRQYAVLRAIALTKWQITWLIVLEGVVLGAMGLLTGVLVGWGLLQIVEQFFGGLLHHGILLGGRSLTLAVLASLGGSFLASLFPAYKSTCVKPLDAVAPLHQTQISRSPGWFRLALGLSLIAVNPLLTFAFPPNESNVGLAMAIGFLCSSVGFFVIAPSLVVWVDRYVGPAIARVLRIDPKLLTSQITSHLWRTVGAAIAMAFGLGLFVGIQVWGFTMLESFIPGSWTPDAIVMLRPGLSPTEAERLANHPDVDSQRCLPMVVEQPRLVEDLTHSAERPSIVRQDNVVIVGLDPERALLGDHPLLTLDWVEGDPRNAVKQMQNGGACIVPDHFMKETGLKLGDSISVSPPRNAGNKVSYVIAGVVKLPGWHWQTKLTGLRTRTHRAAALVLADYDSVASDFDLPMASHVWFSYANENPDIDSIQTLASDLVRRSIADDAFQQETTPTQTMNESSTDNLAKVVSVQDIRNHLDVTARRWIWVISYIPLISLLIACLGVLNVMLASVQSRRWEFGILRSIGFTSSDLSRAILVEGLMIALVAGLLALGFGILSGWCGSGMAQSMSFFGGLHPPLVIPWLPIIGGFSLVLLLGVGIAAWPAISIGRSRPMDLLQSGNEFS</sequence>
<organism evidence="10 11">
    <name type="scientific">Rhodopirellula baltica WH47</name>
    <dbReference type="NCBI Taxonomy" id="991778"/>
    <lineage>
        <taxon>Bacteria</taxon>
        <taxon>Pseudomonadati</taxon>
        <taxon>Planctomycetota</taxon>
        <taxon>Planctomycetia</taxon>
        <taxon>Pirellulales</taxon>
        <taxon>Pirellulaceae</taxon>
        <taxon>Rhodopirellula</taxon>
    </lineage>
</organism>
<feature type="transmembrane region" description="Helical" evidence="7">
    <location>
        <begin position="335"/>
        <end position="364"/>
    </location>
</feature>
<feature type="transmembrane region" description="Helical" evidence="7">
    <location>
        <begin position="384"/>
        <end position="404"/>
    </location>
</feature>
<feature type="domain" description="ABC3 transporter permease C-terminal" evidence="8">
    <location>
        <begin position="803"/>
        <end position="921"/>
    </location>
</feature>
<feature type="transmembrane region" description="Helical" evidence="7">
    <location>
        <begin position="796"/>
        <end position="823"/>
    </location>
</feature>
<evidence type="ECO:0000256" key="5">
    <source>
        <dbReference type="ARBA" id="ARBA00023136"/>
    </source>
</evidence>
<evidence type="ECO:0000259" key="9">
    <source>
        <dbReference type="Pfam" id="PF12704"/>
    </source>
</evidence>
<dbReference type="PANTHER" id="PTHR30572">
    <property type="entry name" value="MEMBRANE COMPONENT OF TRANSPORTER-RELATED"/>
    <property type="match status" value="1"/>
</dbReference>
<dbReference type="RefSeq" id="WP_007327557.1">
    <property type="nucleotide sequence ID" value="NZ_AFAR01000185.1"/>
</dbReference>
<evidence type="ECO:0000259" key="8">
    <source>
        <dbReference type="Pfam" id="PF02687"/>
    </source>
</evidence>
<dbReference type="Proteomes" id="UP000006222">
    <property type="component" value="Unassembled WGS sequence"/>
</dbReference>
<evidence type="ECO:0000256" key="1">
    <source>
        <dbReference type="ARBA" id="ARBA00004651"/>
    </source>
</evidence>
<dbReference type="InterPro" id="IPR025857">
    <property type="entry name" value="MacB_PCD"/>
</dbReference>
<dbReference type="GO" id="GO:0005886">
    <property type="term" value="C:plasma membrane"/>
    <property type="evidence" value="ECO:0007669"/>
    <property type="project" value="UniProtKB-SubCell"/>
</dbReference>
<feature type="transmembrane region" description="Helical" evidence="7">
    <location>
        <begin position="293"/>
        <end position="315"/>
    </location>
</feature>
<keyword evidence="3 7" id="KW-0812">Transmembrane</keyword>
<comment type="similarity">
    <text evidence="6">Belongs to the ABC-4 integral membrane protein family.</text>
</comment>
<feature type="transmembrane region" description="Helical" evidence="7">
    <location>
        <begin position="509"/>
        <end position="532"/>
    </location>
</feature>
<evidence type="ECO:0000256" key="7">
    <source>
        <dbReference type="SAM" id="Phobius"/>
    </source>
</evidence>